<keyword evidence="2" id="KW-1185">Reference proteome</keyword>
<proteinExistence type="predicted"/>
<accession>A0A348HB30</accession>
<protein>
    <submittedName>
        <fullName evidence="1">Modular polyketide synthase</fullName>
    </submittedName>
</protein>
<dbReference type="AlphaFoldDB" id="A0A348HB30"/>
<evidence type="ECO:0000313" key="1">
    <source>
        <dbReference type="EMBL" id="BBG28832.1"/>
    </source>
</evidence>
<sequence length="304" mass="33985">MTLFVVEQLQVVNQFTSVIGGVLHCDHASSLLTGNVFDHGLIHLGLDVANQQGIQKRACIRLVQIDPVTFWQDVFFFLIRLNITSINRKQSACRRLLRHGVHEFVGHQHQAVQLTFVVSIKHNLDTADQIAGDGGITQAVFRRHHFTAVLPEERGRLTTNGAECNANTLITPRLCVLECRLEHINVQTTAQPTVAGNDDITYTVDLFTRHQIRVTVIQVGIGRVVAYFTNLARIRLARLHALLRTTHFRCGHHLHGAGDLLRVLDTADLRLDIFNGCHGDLLFKPVSQWSGESPAEPRLQSCGK</sequence>
<organism evidence="1 2">
    <name type="scientific">Zymobacter palmae</name>
    <dbReference type="NCBI Taxonomy" id="33074"/>
    <lineage>
        <taxon>Bacteria</taxon>
        <taxon>Pseudomonadati</taxon>
        <taxon>Pseudomonadota</taxon>
        <taxon>Gammaproteobacteria</taxon>
        <taxon>Oceanospirillales</taxon>
        <taxon>Halomonadaceae</taxon>
        <taxon>Zymobacter group</taxon>
        <taxon>Zymobacter</taxon>
    </lineage>
</organism>
<name>A0A348HB30_9GAMM</name>
<dbReference type="KEGG" id="zpl:ZBT109_0032"/>
<gene>
    <name evidence="1" type="ORF">ZBT109_0032</name>
</gene>
<evidence type="ECO:0000313" key="2">
    <source>
        <dbReference type="Proteomes" id="UP000267342"/>
    </source>
</evidence>
<reference evidence="1 2" key="1">
    <citation type="submission" date="2018-09" db="EMBL/GenBank/DDBJ databases">
        <title>Zymobacter palmae IAM14233 (=T109) whole genome analysis.</title>
        <authorList>
            <person name="Yanase H."/>
        </authorList>
    </citation>
    <scope>NUCLEOTIDE SEQUENCE [LARGE SCALE GENOMIC DNA]</scope>
    <source>
        <strain evidence="1 2">IAM14233</strain>
    </source>
</reference>
<dbReference type="Proteomes" id="UP000267342">
    <property type="component" value="Chromosome"/>
</dbReference>
<dbReference type="EMBL" id="AP018933">
    <property type="protein sequence ID" value="BBG28832.1"/>
    <property type="molecule type" value="Genomic_DNA"/>
</dbReference>